<dbReference type="EMBL" id="CADCVS010000360">
    <property type="protein sequence ID" value="CAA9516416.1"/>
    <property type="molecule type" value="Genomic_DNA"/>
</dbReference>
<dbReference type="Pfam" id="PF07969">
    <property type="entry name" value="Amidohydro_3"/>
    <property type="match status" value="1"/>
</dbReference>
<dbReference type="PANTHER" id="PTHR22642">
    <property type="entry name" value="IMIDAZOLONEPROPIONASE"/>
    <property type="match status" value="1"/>
</dbReference>
<dbReference type="Gene3D" id="3.10.310.70">
    <property type="match status" value="1"/>
</dbReference>
<sequence length="507" mass="54328">MLRLFGGTVRTLDPARPAASGVTVAGGRVVALDDAGGDAPALDLGGRCVVPGLADAHTHFATWAVGLGQVRLEDCHSRDAAVAKIAEVAARMPPGRWLRGLGWRDADWAEPPDREALDAAVGDVPVGLMARDYHSLWLSSAGLAHAGGDLHVPGGVVEVGADGAPSGILREDAAWRFRDRYLKPTHDEMLDAMREALPIAAARGVTAIHDKDGWLGILPIWQALREEAELPFRVWQSLPHHKVDELLDLGIRSGFGDDRLRLGYLKAFMDGTLGSHTARMLDGSGVEITSGEALEAIVRRSARAGFPVAVHAIGDRANREALDAFEATRELWAPLGLRPRIEHAQVLDAADVGRFASIGVAASVQFSHAPSDRELADDYWGDRAGLAYAWRALADSGAVLANGSDAPVEELDPLLGLRAGVARTLDDRPPWRPEQGLDAERALRAICEGPAWLSHDEHRRGRLAPGFDADLVVLDRDPLACPVEELADLRVEATMVAGEWTHPGVFG</sequence>
<protein>
    <recommendedName>
        <fullName evidence="1">Amidohydrolase 3 domain-containing protein</fullName>
    </recommendedName>
</protein>
<evidence type="ECO:0000259" key="1">
    <source>
        <dbReference type="Pfam" id="PF07969"/>
    </source>
</evidence>
<reference evidence="2" key="1">
    <citation type="submission" date="2020-02" db="EMBL/GenBank/DDBJ databases">
        <authorList>
            <person name="Meier V. D."/>
        </authorList>
    </citation>
    <scope>NUCLEOTIDE SEQUENCE</scope>
    <source>
        <strain evidence="2">AVDCRST_MAG30</strain>
    </source>
</reference>
<dbReference type="Gene3D" id="3.20.20.140">
    <property type="entry name" value="Metal-dependent hydrolases"/>
    <property type="match status" value="1"/>
</dbReference>
<dbReference type="AlphaFoldDB" id="A0A6J4T8R1"/>
<gene>
    <name evidence="2" type="ORF">AVDCRST_MAG30-2787</name>
</gene>
<name>A0A6J4T8R1_9ACTN</name>
<dbReference type="InterPro" id="IPR013108">
    <property type="entry name" value="Amidohydro_3"/>
</dbReference>
<feature type="domain" description="Amidohydrolase 3" evidence="1">
    <location>
        <begin position="42"/>
        <end position="500"/>
    </location>
</feature>
<dbReference type="InterPro" id="IPR011059">
    <property type="entry name" value="Metal-dep_hydrolase_composite"/>
</dbReference>
<accession>A0A6J4T8R1</accession>
<dbReference type="InterPro" id="IPR033932">
    <property type="entry name" value="YtcJ-like"/>
</dbReference>
<dbReference type="PANTHER" id="PTHR22642:SF2">
    <property type="entry name" value="PROTEIN LONG AFTER FAR-RED 3"/>
    <property type="match status" value="1"/>
</dbReference>
<dbReference type="SUPFAM" id="SSF51338">
    <property type="entry name" value="Composite domain of metallo-dependent hydrolases"/>
    <property type="match status" value="1"/>
</dbReference>
<dbReference type="SUPFAM" id="SSF51556">
    <property type="entry name" value="Metallo-dependent hydrolases"/>
    <property type="match status" value="1"/>
</dbReference>
<organism evidence="2">
    <name type="scientific">uncultured Solirubrobacteraceae bacterium</name>
    <dbReference type="NCBI Taxonomy" id="1162706"/>
    <lineage>
        <taxon>Bacteria</taxon>
        <taxon>Bacillati</taxon>
        <taxon>Actinomycetota</taxon>
        <taxon>Thermoleophilia</taxon>
        <taxon>Solirubrobacterales</taxon>
        <taxon>Solirubrobacteraceae</taxon>
        <taxon>environmental samples</taxon>
    </lineage>
</organism>
<dbReference type="CDD" id="cd01300">
    <property type="entry name" value="YtcJ_like"/>
    <property type="match status" value="1"/>
</dbReference>
<dbReference type="InterPro" id="IPR032466">
    <property type="entry name" value="Metal_Hydrolase"/>
</dbReference>
<evidence type="ECO:0000313" key="2">
    <source>
        <dbReference type="EMBL" id="CAA9516416.1"/>
    </source>
</evidence>
<proteinExistence type="predicted"/>
<dbReference type="GO" id="GO:0016810">
    <property type="term" value="F:hydrolase activity, acting on carbon-nitrogen (but not peptide) bonds"/>
    <property type="evidence" value="ECO:0007669"/>
    <property type="project" value="InterPro"/>
</dbReference>
<dbReference type="Gene3D" id="2.30.40.10">
    <property type="entry name" value="Urease, subunit C, domain 1"/>
    <property type="match status" value="1"/>
</dbReference>